<dbReference type="CDD" id="cd00950">
    <property type="entry name" value="DHDPS"/>
    <property type="match status" value="1"/>
</dbReference>
<evidence type="ECO:0000256" key="8">
    <source>
        <dbReference type="ARBA" id="ARBA00023154"/>
    </source>
</evidence>
<dbReference type="GO" id="GO:0019877">
    <property type="term" value="P:diaminopimelate biosynthetic process"/>
    <property type="evidence" value="ECO:0007669"/>
    <property type="project" value="UniProtKB-UniRule"/>
</dbReference>
<dbReference type="EMBL" id="BBPI01000001">
    <property type="protein sequence ID" value="GAL99381.1"/>
    <property type="molecule type" value="Genomic_DNA"/>
</dbReference>
<dbReference type="InterPro" id="IPR013785">
    <property type="entry name" value="Aldolase_TIM"/>
</dbReference>
<dbReference type="OrthoDB" id="9782828at2"/>
<dbReference type="PIRSF" id="PIRSF001365">
    <property type="entry name" value="DHDPS"/>
    <property type="match status" value="1"/>
</dbReference>
<evidence type="ECO:0000256" key="2">
    <source>
        <dbReference type="ARBA" id="ARBA00005120"/>
    </source>
</evidence>
<evidence type="ECO:0000256" key="13">
    <source>
        <dbReference type="PIRNR" id="PIRNR001365"/>
    </source>
</evidence>
<comment type="caution">
    <text evidence="12">Was originally thought to be a dihydrodipicolinate synthase (DHDPS), catalyzing the condensation of (S)-aspartate-beta-semialdehyde [(S)-ASA] and pyruvate to dihydrodipicolinate (DHDP). However, it was shown in E.coli that the product of the enzymatic reaction is not dihydrodipicolinate but in fact (4S)-4-hydroxy-2,3,4,5-tetrahydro-(2S)-dipicolinic acid (HTPA), and that the consecutive dehydration reaction leading to DHDP is not spontaneous but catalyzed by DapB.</text>
</comment>
<evidence type="ECO:0000256" key="15">
    <source>
        <dbReference type="PIRSR" id="PIRSR001365-2"/>
    </source>
</evidence>
<evidence type="ECO:0000256" key="10">
    <source>
        <dbReference type="ARBA" id="ARBA00023270"/>
    </source>
</evidence>
<evidence type="ECO:0000256" key="1">
    <source>
        <dbReference type="ARBA" id="ARBA00003294"/>
    </source>
</evidence>
<dbReference type="PROSITE" id="PS00665">
    <property type="entry name" value="DHDPS_1"/>
    <property type="match status" value="1"/>
</dbReference>
<evidence type="ECO:0000256" key="4">
    <source>
        <dbReference type="ARBA" id="ARBA00012086"/>
    </source>
</evidence>
<keyword evidence="6 12" id="KW-0028">Amino-acid biosynthesis</keyword>
<comment type="function">
    <text evidence="1 12">Catalyzes the condensation of (S)-aspartate-beta-semialdehyde [(S)-ASA] and pyruvate to 4-hydroxy-tetrahydrodipicolinate (HTPA).</text>
</comment>
<feature type="site" description="Part of a proton relay during catalysis" evidence="12">
    <location>
        <position position="112"/>
    </location>
</feature>
<evidence type="ECO:0000256" key="14">
    <source>
        <dbReference type="PIRSR" id="PIRSR001365-1"/>
    </source>
</evidence>
<proteinExistence type="inferred from homology"/>
<keyword evidence="10 12" id="KW-0704">Schiff base</keyword>
<dbReference type="GO" id="GO:0005829">
    <property type="term" value="C:cytosol"/>
    <property type="evidence" value="ECO:0007669"/>
    <property type="project" value="TreeGrafter"/>
</dbReference>
<feature type="active site" description="Schiff-base intermediate with substrate" evidence="12 14">
    <location>
        <position position="168"/>
    </location>
</feature>
<dbReference type="PANTHER" id="PTHR12128">
    <property type="entry name" value="DIHYDRODIPICOLINATE SYNTHASE"/>
    <property type="match status" value="1"/>
</dbReference>
<dbReference type="RefSeq" id="WP_042482433.1">
    <property type="nucleotide sequence ID" value="NZ_BBPI01000001.1"/>
</dbReference>
<evidence type="ECO:0000256" key="6">
    <source>
        <dbReference type="ARBA" id="ARBA00022605"/>
    </source>
</evidence>
<dbReference type="GO" id="GO:0008840">
    <property type="term" value="F:4-hydroxy-tetrahydrodipicolinate synthase activity"/>
    <property type="evidence" value="ECO:0007669"/>
    <property type="project" value="UniProtKB-UniRule"/>
</dbReference>
<keyword evidence="9 12" id="KW-0456">Lyase</keyword>
<evidence type="ECO:0000313" key="16">
    <source>
        <dbReference type="EMBL" id="GAL99381.1"/>
    </source>
</evidence>
<feature type="active site" description="Proton donor/acceptor" evidence="12 14">
    <location>
        <position position="138"/>
    </location>
</feature>
<comment type="subunit">
    <text evidence="12">Homotetramer; dimer of dimers.</text>
</comment>
<dbReference type="SMART" id="SM01130">
    <property type="entry name" value="DHDPS"/>
    <property type="match status" value="1"/>
</dbReference>
<comment type="catalytic activity">
    <reaction evidence="11 12">
        <text>L-aspartate 4-semialdehyde + pyruvate = (2S,4S)-4-hydroxy-2,3,4,5-tetrahydrodipicolinate + H2O + H(+)</text>
        <dbReference type="Rhea" id="RHEA:34171"/>
        <dbReference type="ChEBI" id="CHEBI:15361"/>
        <dbReference type="ChEBI" id="CHEBI:15377"/>
        <dbReference type="ChEBI" id="CHEBI:15378"/>
        <dbReference type="ChEBI" id="CHEBI:67139"/>
        <dbReference type="ChEBI" id="CHEBI:537519"/>
        <dbReference type="EC" id="4.3.3.7"/>
    </reaction>
</comment>
<evidence type="ECO:0000256" key="7">
    <source>
        <dbReference type="ARBA" id="ARBA00022915"/>
    </source>
</evidence>
<dbReference type="PANTHER" id="PTHR12128:SF66">
    <property type="entry name" value="4-HYDROXY-2-OXOGLUTARATE ALDOLASE, MITOCHONDRIAL"/>
    <property type="match status" value="1"/>
</dbReference>
<dbReference type="eggNOG" id="COG0329">
    <property type="taxonomic scope" value="Bacteria"/>
</dbReference>
<comment type="caution">
    <text evidence="16">The sequence shown here is derived from an EMBL/GenBank/DDBJ whole genome shotgun (WGS) entry which is preliminary data.</text>
</comment>
<evidence type="ECO:0000256" key="9">
    <source>
        <dbReference type="ARBA" id="ARBA00023239"/>
    </source>
</evidence>
<evidence type="ECO:0000256" key="12">
    <source>
        <dbReference type="HAMAP-Rule" id="MF_00418"/>
    </source>
</evidence>
<feature type="binding site" evidence="12 15">
    <location>
        <position position="50"/>
    </location>
    <ligand>
        <name>pyruvate</name>
        <dbReference type="ChEBI" id="CHEBI:15361"/>
    </ligand>
</feature>
<dbReference type="SUPFAM" id="SSF51569">
    <property type="entry name" value="Aldolase"/>
    <property type="match status" value="1"/>
</dbReference>
<feature type="binding site" evidence="12 15">
    <location>
        <position position="210"/>
    </location>
    <ligand>
        <name>pyruvate</name>
        <dbReference type="ChEBI" id="CHEBI:15361"/>
    </ligand>
</feature>
<dbReference type="Proteomes" id="UP000032305">
    <property type="component" value="Unassembled WGS sequence"/>
</dbReference>
<keyword evidence="8 12" id="KW-0457">Lysine biosynthesis</keyword>
<evidence type="ECO:0000256" key="5">
    <source>
        <dbReference type="ARBA" id="ARBA00022490"/>
    </source>
</evidence>
<dbReference type="InterPro" id="IPR005263">
    <property type="entry name" value="DapA"/>
</dbReference>
<keyword evidence="5 12" id="KW-0963">Cytoplasm</keyword>
<reference evidence="16 17" key="1">
    <citation type="submission" date="2014-11" db="EMBL/GenBank/DDBJ databases">
        <title>Whole genome shotgun sequence of Sphingomonas parapaucimobilis NBRC 15100.</title>
        <authorList>
            <person name="Katano-Makiyama Y."/>
            <person name="Hosoyama A."/>
            <person name="Hashimoto M."/>
            <person name="Hosoyama Y."/>
            <person name="Noguchi M."/>
            <person name="Numata M."/>
            <person name="Tsuchikane K."/>
            <person name="Hirakata S."/>
            <person name="Uohara A."/>
            <person name="Shimodaira J."/>
            <person name="Ohji S."/>
            <person name="Ichikawa N."/>
            <person name="Kimura A."/>
            <person name="Yamazoe A."/>
            <person name="Fujita N."/>
        </authorList>
    </citation>
    <scope>NUCLEOTIDE SEQUENCE [LARGE SCALE GENOMIC DNA]</scope>
    <source>
        <strain evidence="16 17">NBRC 15100</strain>
    </source>
</reference>
<dbReference type="NCBIfam" id="TIGR00674">
    <property type="entry name" value="dapA"/>
    <property type="match status" value="1"/>
</dbReference>
<dbReference type="HAMAP" id="MF_00418">
    <property type="entry name" value="DapA"/>
    <property type="match status" value="1"/>
</dbReference>
<protein>
    <recommendedName>
        <fullName evidence="4 12">4-hydroxy-tetrahydrodipicolinate synthase</fullName>
        <shortName evidence="12">HTPA synthase</shortName>
        <ecNumber evidence="4 12">4.3.3.7</ecNumber>
    </recommendedName>
</protein>
<dbReference type="UniPathway" id="UPA00034">
    <property type="reaction ID" value="UER00017"/>
</dbReference>
<name>A0A0A1W2G5_9SPHN</name>
<comment type="similarity">
    <text evidence="3 12 13">Belongs to the DapA family.</text>
</comment>
<organism evidence="16 17">
    <name type="scientific">Sphingomonas parapaucimobilis NBRC 15100</name>
    <dbReference type="NCBI Taxonomy" id="1219049"/>
    <lineage>
        <taxon>Bacteria</taxon>
        <taxon>Pseudomonadati</taxon>
        <taxon>Pseudomonadota</taxon>
        <taxon>Alphaproteobacteria</taxon>
        <taxon>Sphingomonadales</taxon>
        <taxon>Sphingomonadaceae</taxon>
        <taxon>Sphingomonas</taxon>
    </lineage>
</organism>
<dbReference type="Pfam" id="PF00701">
    <property type="entry name" value="DHDPS"/>
    <property type="match status" value="1"/>
</dbReference>
<feature type="site" description="Part of a proton relay during catalysis" evidence="12">
    <location>
        <position position="49"/>
    </location>
</feature>
<sequence length="299" mass="31494">MFSGSIPALVTPFDDQGGHVGGAFNEAKFRDFVEWQISEGSTALVACGTTGEAATMPKDEHFHVVRVCVDQARGRVPVIAGAGSNDTIVAIENLKAAQEAGADAALMVPPYYNRPSQEGIALHFAELAKNAPLPIVLYNVPGRTVTDIQPSTLIRIVKAAPHVFVGVKDASGALPRVSHHRAALGPDFCQLSGNDDLALAFNAMGGVGCISVTANVAPRLCAEFQAACAAGDMARALELHDRLFPLHEAMFTDASPGPVKYALSRIMPHFPQGVRLPMTWPSEASRAQVDAALAHAGLI</sequence>
<evidence type="ECO:0000256" key="11">
    <source>
        <dbReference type="ARBA" id="ARBA00047836"/>
    </source>
</evidence>
<dbReference type="PRINTS" id="PR00146">
    <property type="entry name" value="DHPICSNTHASE"/>
</dbReference>
<keyword evidence="7 12" id="KW-0220">Diaminopimelate biosynthesis</keyword>
<dbReference type="InterPro" id="IPR020624">
    <property type="entry name" value="Schiff_base-form_aldolases_CS"/>
</dbReference>
<accession>A0A0A1W2G5</accession>
<dbReference type="AlphaFoldDB" id="A0A0A1W2G5"/>
<dbReference type="GO" id="GO:0009089">
    <property type="term" value="P:lysine biosynthetic process via diaminopimelate"/>
    <property type="evidence" value="ECO:0007669"/>
    <property type="project" value="UniProtKB-UniRule"/>
</dbReference>
<gene>
    <name evidence="12 16" type="primary">dapA</name>
    <name evidence="16" type="ORF">SP5_001_00800</name>
</gene>
<dbReference type="EC" id="4.3.3.7" evidence="4 12"/>
<dbReference type="InterPro" id="IPR002220">
    <property type="entry name" value="DapA-like"/>
</dbReference>
<comment type="pathway">
    <text evidence="2 12">Amino-acid biosynthesis; L-lysine biosynthesis via DAP pathway; (S)-tetrahydrodipicolinate from L-aspartate: step 3/4.</text>
</comment>
<evidence type="ECO:0000313" key="17">
    <source>
        <dbReference type="Proteomes" id="UP000032305"/>
    </source>
</evidence>
<keyword evidence="17" id="KW-1185">Reference proteome</keyword>
<dbReference type="Gene3D" id="3.20.20.70">
    <property type="entry name" value="Aldolase class I"/>
    <property type="match status" value="1"/>
</dbReference>
<evidence type="ECO:0000256" key="3">
    <source>
        <dbReference type="ARBA" id="ARBA00007592"/>
    </source>
</evidence>
<comment type="subcellular location">
    <subcellularLocation>
        <location evidence="12">Cytoplasm</location>
    </subcellularLocation>
</comment>